<dbReference type="GO" id="GO:0008033">
    <property type="term" value="P:tRNA processing"/>
    <property type="evidence" value="ECO:0007669"/>
    <property type="project" value="UniProtKB-KW"/>
</dbReference>
<sequence length="229" mass="25165">MTDPLDRLQQRLAYRFADAALLERALSHRSIGSRNNERLEFLGDALVNFIVAEVLHATKPTAEEGALSRLRASLVREESLARLARELDLGEVLRLGESELKSGGFRRDSILADAFEAVLGAIHLDGGFDAARAATLRLFAPLLEQLPDAESLKDPKTRLQEWLQARSRPLPRYEVLAEEGPAHARRFSVSCSLADDDSSTFAQAGSRRVAEQQAAAAMLERMEAPPGHA</sequence>
<dbReference type="GO" id="GO:0042802">
    <property type="term" value="F:identical protein binding"/>
    <property type="evidence" value="ECO:0007669"/>
    <property type="project" value="UniProtKB-ARBA"/>
</dbReference>
<dbReference type="InterPro" id="IPR014720">
    <property type="entry name" value="dsRBD_dom"/>
</dbReference>
<organism evidence="18 19">
    <name type="scientific">Sinimarinibacterium flocculans</name>
    <dbReference type="NCBI Taxonomy" id="985250"/>
    <lineage>
        <taxon>Bacteria</taxon>
        <taxon>Pseudomonadati</taxon>
        <taxon>Pseudomonadota</taxon>
        <taxon>Gammaproteobacteria</taxon>
        <taxon>Nevskiales</taxon>
        <taxon>Nevskiaceae</taxon>
        <taxon>Sinimarinibacterium</taxon>
    </lineage>
</organism>
<keyword evidence="10 15" id="KW-0479">Metal-binding</keyword>
<dbReference type="GO" id="GO:0006397">
    <property type="term" value="P:mRNA processing"/>
    <property type="evidence" value="ECO:0007669"/>
    <property type="project" value="UniProtKB-UniRule"/>
</dbReference>
<feature type="active site" evidence="15">
    <location>
        <position position="44"/>
    </location>
</feature>
<feature type="binding site" evidence="15">
    <location>
        <position position="113"/>
    </location>
    <ligand>
        <name>Mg(2+)</name>
        <dbReference type="ChEBI" id="CHEBI:18420"/>
    </ligand>
</feature>
<keyword evidence="14 15" id="KW-0694">RNA-binding</keyword>
<dbReference type="Pfam" id="PF00035">
    <property type="entry name" value="dsrm"/>
    <property type="match status" value="1"/>
</dbReference>
<evidence type="ECO:0000256" key="10">
    <source>
        <dbReference type="ARBA" id="ARBA00022723"/>
    </source>
</evidence>
<comment type="cofactor">
    <cofactor evidence="15">
        <name>Mg(2+)</name>
        <dbReference type="ChEBI" id="CHEBI:18420"/>
    </cofactor>
</comment>
<keyword evidence="13 15" id="KW-0460">Magnesium</keyword>
<dbReference type="GO" id="GO:0006364">
    <property type="term" value="P:rRNA processing"/>
    <property type="evidence" value="ECO:0007669"/>
    <property type="project" value="UniProtKB-UniRule"/>
</dbReference>
<dbReference type="FunFam" id="3.30.160.20:FF:000003">
    <property type="entry name" value="Ribonuclease 3"/>
    <property type="match status" value="1"/>
</dbReference>
<dbReference type="GO" id="GO:0019843">
    <property type="term" value="F:rRNA binding"/>
    <property type="evidence" value="ECO:0007669"/>
    <property type="project" value="UniProtKB-KW"/>
</dbReference>
<comment type="caution">
    <text evidence="18">The sequence shown here is derived from an EMBL/GenBank/DDBJ whole genome shotgun (WGS) entry which is preliminary data.</text>
</comment>
<evidence type="ECO:0000256" key="9">
    <source>
        <dbReference type="ARBA" id="ARBA00022722"/>
    </source>
</evidence>
<comment type="subcellular location">
    <subcellularLocation>
        <location evidence="2 15">Cytoplasm</location>
    </subcellularLocation>
</comment>
<evidence type="ECO:0000256" key="4">
    <source>
        <dbReference type="ARBA" id="ARBA00011738"/>
    </source>
</evidence>
<evidence type="ECO:0000259" key="17">
    <source>
        <dbReference type="PROSITE" id="PS50142"/>
    </source>
</evidence>
<dbReference type="GO" id="GO:0005737">
    <property type="term" value="C:cytoplasm"/>
    <property type="evidence" value="ECO:0007669"/>
    <property type="project" value="UniProtKB-SubCell"/>
</dbReference>
<evidence type="ECO:0000256" key="5">
    <source>
        <dbReference type="ARBA" id="ARBA00022490"/>
    </source>
</evidence>
<dbReference type="SUPFAM" id="SSF69065">
    <property type="entry name" value="RNase III domain-like"/>
    <property type="match status" value="1"/>
</dbReference>
<dbReference type="SMART" id="SM00358">
    <property type="entry name" value="DSRM"/>
    <property type="match status" value="1"/>
</dbReference>
<evidence type="ECO:0000256" key="8">
    <source>
        <dbReference type="ARBA" id="ARBA00022694"/>
    </source>
</evidence>
<comment type="function">
    <text evidence="15">Digests double-stranded RNA. Involved in the processing of primary rRNA transcript to yield the immediate precursors to the large and small rRNAs (23S and 16S). Processes some mRNAs, and tRNAs when they are encoded in the rRNA operon. Processes pre-crRNA and tracrRNA of type II CRISPR loci if present in the organism.</text>
</comment>
<protein>
    <recommendedName>
        <fullName evidence="15">Ribonuclease 3</fullName>
        <ecNumber evidence="15">3.1.26.3</ecNumber>
    </recommendedName>
    <alternativeName>
        <fullName evidence="15">Ribonuclease III</fullName>
        <shortName evidence="15">RNase III</shortName>
    </alternativeName>
</protein>
<comment type="catalytic activity">
    <reaction evidence="1 15">
        <text>Endonucleolytic cleavage to 5'-phosphomonoester.</text>
        <dbReference type="EC" id="3.1.26.3"/>
    </reaction>
</comment>
<dbReference type="EC" id="3.1.26.3" evidence="15"/>
<dbReference type="SMART" id="SM00535">
    <property type="entry name" value="RIBOc"/>
    <property type="match status" value="1"/>
</dbReference>
<feature type="binding site" evidence="15">
    <location>
        <position position="116"/>
    </location>
    <ligand>
        <name>Mg(2+)</name>
        <dbReference type="ChEBI" id="CHEBI:18420"/>
    </ligand>
</feature>
<dbReference type="InterPro" id="IPR011907">
    <property type="entry name" value="RNase_III"/>
</dbReference>
<dbReference type="PANTHER" id="PTHR11207:SF0">
    <property type="entry name" value="RIBONUCLEASE 3"/>
    <property type="match status" value="1"/>
</dbReference>
<dbReference type="GO" id="GO:0010468">
    <property type="term" value="P:regulation of gene expression"/>
    <property type="evidence" value="ECO:0007669"/>
    <property type="project" value="TreeGrafter"/>
</dbReference>
<evidence type="ECO:0000313" key="18">
    <source>
        <dbReference type="EMBL" id="PXV71061.1"/>
    </source>
</evidence>
<dbReference type="Gene3D" id="3.30.160.20">
    <property type="match status" value="1"/>
</dbReference>
<dbReference type="EMBL" id="QICN01000001">
    <property type="protein sequence ID" value="PXV71061.1"/>
    <property type="molecule type" value="Genomic_DNA"/>
</dbReference>
<proteinExistence type="inferred from homology"/>
<dbReference type="PANTHER" id="PTHR11207">
    <property type="entry name" value="RIBONUCLEASE III"/>
    <property type="match status" value="1"/>
</dbReference>
<dbReference type="FunFam" id="1.10.1520.10:FF:000001">
    <property type="entry name" value="Ribonuclease 3"/>
    <property type="match status" value="1"/>
</dbReference>
<dbReference type="NCBIfam" id="TIGR02191">
    <property type="entry name" value="RNaseIII"/>
    <property type="match status" value="1"/>
</dbReference>
<evidence type="ECO:0000256" key="14">
    <source>
        <dbReference type="ARBA" id="ARBA00022884"/>
    </source>
</evidence>
<feature type="domain" description="RNase III" evidence="17">
    <location>
        <begin position="5"/>
        <end position="127"/>
    </location>
</feature>
<dbReference type="Proteomes" id="UP000248330">
    <property type="component" value="Unassembled WGS sequence"/>
</dbReference>
<reference evidence="18 19" key="1">
    <citation type="submission" date="2018-04" db="EMBL/GenBank/DDBJ databases">
        <title>Genomic Encyclopedia of Type Strains, Phase IV (KMG-IV): sequencing the most valuable type-strain genomes for metagenomic binning, comparative biology and taxonomic classification.</title>
        <authorList>
            <person name="Goeker M."/>
        </authorList>
    </citation>
    <scope>NUCLEOTIDE SEQUENCE [LARGE SCALE GENOMIC DNA]</scope>
    <source>
        <strain evidence="18 19">DSM 104150</strain>
    </source>
</reference>
<dbReference type="SUPFAM" id="SSF54768">
    <property type="entry name" value="dsRNA-binding domain-like"/>
    <property type="match status" value="1"/>
</dbReference>
<dbReference type="Pfam" id="PF14622">
    <property type="entry name" value="Ribonucleas_3_3"/>
    <property type="match status" value="1"/>
</dbReference>
<keyword evidence="19" id="KW-1185">Reference proteome</keyword>
<evidence type="ECO:0000256" key="15">
    <source>
        <dbReference type="HAMAP-Rule" id="MF_00104"/>
    </source>
</evidence>
<dbReference type="PROSITE" id="PS50142">
    <property type="entry name" value="RNASE_3_2"/>
    <property type="match status" value="1"/>
</dbReference>
<dbReference type="PROSITE" id="PS50137">
    <property type="entry name" value="DS_RBD"/>
    <property type="match status" value="1"/>
</dbReference>
<evidence type="ECO:0000256" key="12">
    <source>
        <dbReference type="ARBA" id="ARBA00022801"/>
    </source>
</evidence>
<evidence type="ECO:0000256" key="3">
    <source>
        <dbReference type="ARBA" id="ARBA00010183"/>
    </source>
</evidence>
<evidence type="ECO:0000256" key="11">
    <source>
        <dbReference type="ARBA" id="ARBA00022759"/>
    </source>
</evidence>
<dbReference type="GO" id="GO:0046872">
    <property type="term" value="F:metal ion binding"/>
    <property type="evidence" value="ECO:0007669"/>
    <property type="project" value="UniProtKB-KW"/>
</dbReference>
<dbReference type="GO" id="GO:0004525">
    <property type="term" value="F:ribonuclease III activity"/>
    <property type="evidence" value="ECO:0007669"/>
    <property type="project" value="UniProtKB-UniRule"/>
</dbReference>
<dbReference type="InterPro" id="IPR000999">
    <property type="entry name" value="RNase_III_dom"/>
</dbReference>
<dbReference type="Gene3D" id="1.10.1520.10">
    <property type="entry name" value="Ribonuclease III domain"/>
    <property type="match status" value="1"/>
</dbReference>
<evidence type="ECO:0000256" key="13">
    <source>
        <dbReference type="ARBA" id="ARBA00022842"/>
    </source>
</evidence>
<dbReference type="GO" id="GO:0003725">
    <property type="term" value="F:double-stranded RNA binding"/>
    <property type="evidence" value="ECO:0007669"/>
    <property type="project" value="TreeGrafter"/>
</dbReference>
<evidence type="ECO:0000313" key="19">
    <source>
        <dbReference type="Proteomes" id="UP000248330"/>
    </source>
</evidence>
<keyword evidence="9 15" id="KW-0540">Nuclease</keyword>
<name>A0A318EIS7_9GAMM</name>
<gene>
    <name evidence="15" type="primary">rnc</name>
    <name evidence="18" type="ORF">C8D93_10199</name>
</gene>
<keyword evidence="15" id="KW-0699">rRNA-binding</keyword>
<dbReference type="PROSITE" id="PS00517">
    <property type="entry name" value="RNASE_3_1"/>
    <property type="match status" value="1"/>
</dbReference>
<evidence type="ECO:0000256" key="6">
    <source>
        <dbReference type="ARBA" id="ARBA00022552"/>
    </source>
</evidence>
<keyword evidence="12 15" id="KW-0378">Hydrolase</keyword>
<evidence type="ECO:0000256" key="2">
    <source>
        <dbReference type="ARBA" id="ARBA00004496"/>
    </source>
</evidence>
<keyword evidence="11 15" id="KW-0255">Endonuclease</keyword>
<dbReference type="AlphaFoldDB" id="A0A318EIS7"/>
<comment type="subunit">
    <text evidence="4 15">Homodimer.</text>
</comment>
<dbReference type="RefSeq" id="WP_110263217.1">
    <property type="nucleotide sequence ID" value="NZ_CAKZQT010000031.1"/>
</dbReference>
<keyword evidence="6 15" id="KW-0698">rRNA processing</keyword>
<comment type="similarity">
    <text evidence="3">Belongs to the ribonuclease III family.</text>
</comment>
<evidence type="ECO:0000259" key="16">
    <source>
        <dbReference type="PROSITE" id="PS50137"/>
    </source>
</evidence>
<feature type="active site" evidence="15">
    <location>
        <position position="116"/>
    </location>
</feature>
<evidence type="ECO:0000256" key="1">
    <source>
        <dbReference type="ARBA" id="ARBA00000109"/>
    </source>
</evidence>
<feature type="binding site" evidence="15">
    <location>
        <position position="40"/>
    </location>
    <ligand>
        <name>Mg(2+)</name>
        <dbReference type="ChEBI" id="CHEBI:18420"/>
    </ligand>
</feature>
<dbReference type="CDD" id="cd00593">
    <property type="entry name" value="RIBOc"/>
    <property type="match status" value="1"/>
</dbReference>
<dbReference type="CDD" id="cd10845">
    <property type="entry name" value="DSRM_RNAse_III_family"/>
    <property type="match status" value="1"/>
</dbReference>
<keyword evidence="5 15" id="KW-0963">Cytoplasm</keyword>
<dbReference type="OrthoDB" id="9805026at2"/>
<feature type="domain" description="DRBM" evidence="16">
    <location>
        <begin position="154"/>
        <end position="224"/>
    </location>
</feature>
<dbReference type="HAMAP" id="MF_00104">
    <property type="entry name" value="RNase_III"/>
    <property type="match status" value="1"/>
</dbReference>
<evidence type="ECO:0000256" key="7">
    <source>
        <dbReference type="ARBA" id="ARBA00022664"/>
    </source>
</evidence>
<accession>A0A318EIS7</accession>
<dbReference type="InterPro" id="IPR036389">
    <property type="entry name" value="RNase_III_sf"/>
</dbReference>
<keyword evidence="7 15" id="KW-0507">mRNA processing</keyword>
<keyword evidence="8 15" id="KW-0819">tRNA processing</keyword>